<dbReference type="RefSeq" id="XP_002735176.1">
    <property type="nucleotide sequence ID" value="XM_002735130.2"/>
</dbReference>
<evidence type="ECO:0000313" key="4">
    <source>
        <dbReference type="RefSeq" id="XP_002735176.1"/>
    </source>
</evidence>
<keyword evidence="3" id="KW-1185">Reference proteome</keyword>
<dbReference type="InterPro" id="IPR046359">
    <property type="entry name" value="Aftin-like"/>
</dbReference>
<dbReference type="Pfam" id="PF15045">
    <property type="entry name" value="Clathrin_bdg"/>
    <property type="match status" value="1"/>
</dbReference>
<feature type="compositionally biased region" description="Basic and acidic residues" evidence="1">
    <location>
        <begin position="99"/>
        <end position="128"/>
    </location>
</feature>
<feature type="region of interest" description="Disordered" evidence="1">
    <location>
        <begin position="335"/>
        <end position="491"/>
    </location>
</feature>
<accession>A0ABM0GQN4</accession>
<reference evidence="4" key="1">
    <citation type="submission" date="2025-08" db="UniProtKB">
        <authorList>
            <consortium name="RefSeq"/>
        </authorList>
    </citation>
    <scope>IDENTIFICATION</scope>
    <source>
        <tissue evidence="4">Testes</tissue>
    </source>
</reference>
<feature type="compositionally biased region" description="Polar residues" evidence="1">
    <location>
        <begin position="412"/>
        <end position="421"/>
    </location>
</feature>
<dbReference type="GeneID" id="100376520"/>
<evidence type="ECO:0000259" key="2">
    <source>
        <dbReference type="Pfam" id="PF15045"/>
    </source>
</evidence>
<dbReference type="PANTHER" id="PTHR16156">
    <property type="entry name" value="AFTIPHILIN A-RELATED"/>
    <property type="match status" value="1"/>
</dbReference>
<feature type="domain" description="Aftiphilin clathrin-binding box" evidence="2">
    <location>
        <begin position="637"/>
        <end position="683"/>
    </location>
</feature>
<feature type="compositionally biased region" description="Polar residues" evidence="1">
    <location>
        <begin position="141"/>
        <end position="167"/>
    </location>
</feature>
<feature type="region of interest" description="Disordered" evidence="1">
    <location>
        <begin position="1"/>
        <end position="227"/>
    </location>
</feature>
<evidence type="ECO:0000313" key="3">
    <source>
        <dbReference type="Proteomes" id="UP000694865"/>
    </source>
</evidence>
<sequence>MASDTNFIPPMLSSSPPPLDDGPAFDCDTDDDDDFGGFIKAGLDEDISPQGDNHFKPILDNDIGYYTSPPPVTNDHSDNFSGEEQGFIDYSNGGGVADDVVRSEPLRVGPENKRDSIDSNDSIEKEPRSASQLSSDRKTLNSDSNYYSFSSPDTLSLQSPSDCQIPSTVIPENKKTPQSDENDAEKNDDFGDFRTTDSMEDRTQEDFNSGEGNFEQAEIQDCSSEKPKTNVLQLADSELGEISFTAGNENCQPAFKDTVDDNVSEHKPGEGDKFGHFSEATEFADSKSSSQDDLDLRTDSAPALDTVDNNFSTFKNQSDDEGDFGAFGEITSHTDGSCTSAPVESDEFGAFSDSTVNTNNNNELENGVDVIGDTEKHGDDEGFQAFSEHTPEFPTFKSDDWSADFGEAKPSVSHSASSTGAESEDLVKSKIDESGSNDSDDFGDFGDAKPVDDHQFASFSCPHDDGGDDDFGNFSDVKNTGPNDSDEFGDFDSVKVDKDDFGDFSSSAVHPSTLKDFSVNDDDFGDFSVSTAPTVEHDVTSTTDEFGHFEDSNQTPNASDSSENKLTTSATTLSISGNKLDRVFLACFPRVENVMQTDLVIDLLLDCVNKVKEKQTEAPAQKSKKDRNSRKEEADLNIWNHLKDIEKTHALSYQWTGSNNDKTLMKSLGIDTRNILMSKKTTSSIPIYASNLTLLQPSKIGEKDEKPESEDKEEINKDTVLPQEALPQVEFDWSSSGLINPLDANSLNLDFFATELSSNKKTNTKTRSGLDDELLGLEIDTIPMPPTVKPTAKPFADILSNITTSMVKKPSKRDANLSEEANSILDSLPNLDFMHAKVLMFPIKVSNSSGSLSPV</sequence>
<dbReference type="PANTHER" id="PTHR16156:SF10">
    <property type="entry name" value="AFTIPHILIN-RELATED"/>
    <property type="match status" value="1"/>
</dbReference>
<protein>
    <submittedName>
        <fullName evidence="4">Aftiphilin-like</fullName>
    </submittedName>
</protein>
<dbReference type="Proteomes" id="UP000694865">
    <property type="component" value="Unplaced"/>
</dbReference>
<feature type="region of interest" description="Disordered" evidence="1">
    <location>
        <begin position="544"/>
        <end position="565"/>
    </location>
</feature>
<feature type="compositionally biased region" description="Polar residues" evidence="1">
    <location>
        <begin position="552"/>
        <end position="565"/>
    </location>
</feature>
<evidence type="ECO:0000256" key="1">
    <source>
        <dbReference type="SAM" id="MobiDB-lite"/>
    </source>
</evidence>
<dbReference type="InterPro" id="IPR029205">
    <property type="entry name" value="Clathrin-bd"/>
</dbReference>
<proteinExistence type="predicted"/>
<name>A0ABM0GQN4_SACKO</name>
<feature type="compositionally biased region" description="Basic and acidic residues" evidence="1">
    <location>
        <begin position="446"/>
        <end position="455"/>
    </location>
</feature>
<organism evidence="3 4">
    <name type="scientific">Saccoglossus kowalevskii</name>
    <name type="common">Acorn worm</name>
    <dbReference type="NCBI Taxonomy" id="10224"/>
    <lineage>
        <taxon>Eukaryota</taxon>
        <taxon>Metazoa</taxon>
        <taxon>Hemichordata</taxon>
        <taxon>Enteropneusta</taxon>
        <taxon>Harrimaniidae</taxon>
        <taxon>Saccoglossus</taxon>
    </lineage>
</organism>
<feature type="compositionally biased region" description="Basic and acidic residues" evidence="1">
    <location>
        <begin position="172"/>
        <end position="205"/>
    </location>
</feature>
<gene>
    <name evidence="4" type="primary">LOC100376520</name>
</gene>